<dbReference type="SMART" id="SM00046">
    <property type="entry name" value="DAGKc"/>
    <property type="match status" value="1"/>
</dbReference>
<evidence type="ECO:0000256" key="9">
    <source>
        <dbReference type="ARBA" id="ARBA00023098"/>
    </source>
</evidence>
<dbReference type="EMBL" id="JAUJEA010000001">
    <property type="protein sequence ID" value="MDN5200605.1"/>
    <property type="molecule type" value="Genomic_DNA"/>
</dbReference>
<keyword evidence="4" id="KW-0479">Metal-binding</keyword>
<reference evidence="13" key="1">
    <citation type="submission" date="2023-06" db="EMBL/GenBank/DDBJ databases">
        <title>Genomic of Parafulvivirga corallium.</title>
        <authorList>
            <person name="Wang G."/>
        </authorList>
    </citation>
    <scope>NUCLEOTIDE SEQUENCE</scope>
    <source>
        <strain evidence="13">BMA10</strain>
    </source>
</reference>
<evidence type="ECO:0000313" key="13">
    <source>
        <dbReference type="EMBL" id="MDN5200605.1"/>
    </source>
</evidence>
<dbReference type="PROSITE" id="PS50146">
    <property type="entry name" value="DAGK"/>
    <property type="match status" value="1"/>
</dbReference>
<proteinExistence type="predicted"/>
<evidence type="ECO:0000256" key="7">
    <source>
        <dbReference type="ARBA" id="ARBA00022840"/>
    </source>
</evidence>
<dbReference type="SUPFAM" id="SSF111331">
    <property type="entry name" value="NAD kinase/diacylglycerol kinase-like"/>
    <property type="match status" value="1"/>
</dbReference>
<keyword evidence="14" id="KW-1185">Reference proteome</keyword>
<keyword evidence="7" id="KW-0067">ATP-binding</keyword>
<keyword evidence="9" id="KW-0443">Lipid metabolism</keyword>
<dbReference type="InterPro" id="IPR005218">
    <property type="entry name" value="Diacylglycerol/lipid_kinase"/>
</dbReference>
<dbReference type="InterPro" id="IPR016064">
    <property type="entry name" value="NAD/diacylglycerol_kinase_sf"/>
</dbReference>
<comment type="caution">
    <text evidence="13">The sequence shown here is derived from an EMBL/GenBank/DDBJ whole genome shotgun (WGS) entry which is preliminary data.</text>
</comment>
<evidence type="ECO:0000256" key="3">
    <source>
        <dbReference type="ARBA" id="ARBA00022679"/>
    </source>
</evidence>
<dbReference type="RefSeq" id="WP_346750627.1">
    <property type="nucleotide sequence ID" value="NZ_JAUJEA010000001.1"/>
</dbReference>
<dbReference type="InterPro" id="IPR045540">
    <property type="entry name" value="YegS/DAGK_C"/>
</dbReference>
<accession>A0ABT8KIQ2</accession>
<keyword evidence="8" id="KW-0460">Magnesium</keyword>
<dbReference type="InterPro" id="IPR001206">
    <property type="entry name" value="Diacylglycerol_kinase_cat_dom"/>
</dbReference>
<keyword evidence="3" id="KW-0808">Transferase</keyword>
<dbReference type="InterPro" id="IPR050187">
    <property type="entry name" value="Lipid_Phosphate_FormReg"/>
</dbReference>
<dbReference type="InterPro" id="IPR017438">
    <property type="entry name" value="ATP-NAD_kinase_N"/>
</dbReference>
<evidence type="ECO:0000256" key="5">
    <source>
        <dbReference type="ARBA" id="ARBA00022741"/>
    </source>
</evidence>
<dbReference type="PANTHER" id="PTHR12358:SF106">
    <property type="entry name" value="LIPID KINASE YEGS"/>
    <property type="match status" value="1"/>
</dbReference>
<evidence type="ECO:0000256" key="4">
    <source>
        <dbReference type="ARBA" id="ARBA00022723"/>
    </source>
</evidence>
<dbReference type="GO" id="GO:0016301">
    <property type="term" value="F:kinase activity"/>
    <property type="evidence" value="ECO:0007669"/>
    <property type="project" value="UniProtKB-KW"/>
</dbReference>
<evidence type="ECO:0000259" key="12">
    <source>
        <dbReference type="PROSITE" id="PS50146"/>
    </source>
</evidence>
<evidence type="ECO:0000256" key="10">
    <source>
        <dbReference type="ARBA" id="ARBA00023209"/>
    </source>
</evidence>
<comment type="cofactor">
    <cofactor evidence="1">
        <name>Mg(2+)</name>
        <dbReference type="ChEBI" id="CHEBI:18420"/>
    </cofactor>
</comment>
<keyword evidence="11" id="KW-1208">Phospholipid metabolism</keyword>
<dbReference type="PANTHER" id="PTHR12358">
    <property type="entry name" value="SPHINGOSINE KINASE"/>
    <property type="match status" value="1"/>
</dbReference>
<dbReference type="Gene3D" id="3.40.50.10330">
    <property type="entry name" value="Probable inorganic polyphosphate/atp-NAD kinase, domain 1"/>
    <property type="match status" value="1"/>
</dbReference>
<evidence type="ECO:0000256" key="6">
    <source>
        <dbReference type="ARBA" id="ARBA00022777"/>
    </source>
</evidence>
<dbReference type="NCBIfam" id="TIGR00147">
    <property type="entry name" value="YegS/Rv2252/BmrU family lipid kinase"/>
    <property type="match status" value="1"/>
</dbReference>
<dbReference type="Gene3D" id="2.60.200.40">
    <property type="match status" value="1"/>
</dbReference>
<keyword evidence="6 13" id="KW-0418">Kinase</keyword>
<organism evidence="13 14">
    <name type="scientific">Splendidivirga corallicola</name>
    <dbReference type="NCBI Taxonomy" id="3051826"/>
    <lineage>
        <taxon>Bacteria</taxon>
        <taxon>Pseudomonadati</taxon>
        <taxon>Bacteroidota</taxon>
        <taxon>Cytophagia</taxon>
        <taxon>Cytophagales</taxon>
        <taxon>Splendidivirgaceae</taxon>
        <taxon>Splendidivirga</taxon>
    </lineage>
</organism>
<evidence type="ECO:0000256" key="2">
    <source>
        <dbReference type="ARBA" id="ARBA00022516"/>
    </source>
</evidence>
<keyword evidence="5" id="KW-0547">Nucleotide-binding</keyword>
<evidence type="ECO:0000256" key="8">
    <source>
        <dbReference type="ARBA" id="ARBA00022842"/>
    </source>
</evidence>
<keyword evidence="2" id="KW-0444">Lipid biosynthesis</keyword>
<keyword evidence="10" id="KW-0594">Phospholipid biosynthesis</keyword>
<protein>
    <submittedName>
        <fullName evidence="13">Diacylglycerol kinase family lipid kinase</fullName>
    </submittedName>
</protein>
<name>A0ABT8KIQ2_9BACT</name>
<gene>
    <name evidence="13" type="ORF">QQ008_04510</name>
</gene>
<evidence type="ECO:0000256" key="1">
    <source>
        <dbReference type="ARBA" id="ARBA00001946"/>
    </source>
</evidence>
<dbReference type="Pfam" id="PF19279">
    <property type="entry name" value="YegS_C"/>
    <property type="match status" value="1"/>
</dbReference>
<sequence>MQSRKKILFIINPISGVSRKFQLPLLIESHLNHDLFDSRVEYTKRAHHATELSKQAADEGYYAVAAVGGDGTVNEVSRGLIGSQTALIIVPVGSGNGAARHLNIPLRPKKAIKLINTAKKRVIDTALINELTFINMAGIGFDARVGWLFSKSKIRGLWPYLKIGFREFFQYNEEEYDIRVDGQEIKSKALLVSVANSAQYGFNAIIAPEAVMDDNFLNLCILRKPGIIKGLNVLVRLFSGTINKSDLYKSIKGKEINIRHNGQLAHIDGEPIELNNELNIKIQPESLYVIC</sequence>
<evidence type="ECO:0000256" key="11">
    <source>
        <dbReference type="ARBA" id="ARBA00023264"/>
    </source>
</evidence>
<feature type="domain" description="DAGKc" evidence="12">
    <location>
        <begin position="2"/>
        <end position="131"/>
    </location>
</feature>
<dbReference type="Pfam" id="PF00781">
    <property type="entry name" value="DAGK_cat"/>
    <property type="match status" value="1"/>
</dbReference>
<dbReference type="Proteomes" id="UP001172082">
    <property type="component" value="Unassembled WGS sequence"/>
</dbReference>
<evidence type="ECO:0000313" key="14">
    <source>
        <dbReference type="Proteomes" id="UP001172082"/>
    </source>
</evidence>